<dbReference type="Proteomes" id="UP000748756">
    <property type="component" value="Unassembled WGS sequence"/>
</dbReference>
<evidence type="ECO:0000313" key="1">
    <source>
        <dbReference type="EMBL" id="KAF9156999.1"/>
    </source>
</evidence>
<evidence type="ECO:0000313" key="2">
    <source>
        <dbReference type="Proteomes" id="UP000748756"/>
    </source>
</evidence>
<organism evidence="1 2">
    <name type="scientific">Linnemannia schmuckeri</name>
    <dbReference type="NCBI Taxonomy" id="64567"/>
    <lineage>
        <taxon>Eukaryota</taxon>
        <taxon>Fungi</taxon>
        <taxon>Fungi incertae sedis</taxon>
        <taxon>Mucoromycota</taxon>
        <taxon>Mortierellomycotina</taxon>
        <taxon>Mortierellomycetes</taxon>
        <taxon>Mortierellales</taxon>
        <taxon>Mortierellaceae</taxon>
        <taxon>Linnemannia</taxon>
    </lineage>
</organism>
<dbReference type="EMBL" id="JAAAUQ010000005">
    <property type="protein sequence ID" value="KAF9156999.1"/>
    <property type="molecule type" value="Genomic_DNA"/>
</dbReference>
<gene>
    <name evidence="1" type="ORF">BG015_008502</name>
</gene>
<dbReference type="AlphaFoldDB" id="A0A9P5S9Y2"/>
<dbReference type="SUPFAM" id="SSF52047">
    <property type="entry name" value="RNI-like"/>
    <property type="match status" value="1"/>
</dbReference>
<name>A0A9P5S9Y2_9FUNG</name>
<dbReference type="Gene3D" id="3.80.10.10">
    <property type="entry name" value="Ribonuclease Inhibitor"/>
    <property type="match status" value="1"/>
</dbReference>
<dbReference type="InterPro" id="IPR032675">
    <property type="entry name" value="LRR_dom_sf"/>
</dbReference>
<sequence>MPAHYYSVLATYDQNRNHDPDFDDSEPGPVHSIFRSAASTLALSNNVHHIRELVFKLNDIVYYTNCVFAFQDFASQAAIGQQQRQEQHFPSRPLWIAPPDPLSCCVLPIPPVTFLTKLEIDIAYFDGFVSCPYYLPSSKDPRATATHICWILRLNPHLTDIVISGLSLKDDRDVRLFSMSMVDLDRLQKLSLLMLTWKEMTRVRLAPTIFYCCPPSLPSLRLEIREEDMSGYAFEFTDECCLQEPGELLSWEKEDEEWGLTTIARRQGPLQHLTTLDLKESEEIVPEADILSMLRHCPNLCELGMPNIDETKDADRLTAAIAESCPALNELTYRSYCKDDADGVLMLRIMDLLSHSRSSASTAIQVLLVECRGLEVLKTRWPGERHGLCIELEDAIEFPWECTRIRDLNLAIGIPDEPLHRHLGVEPYYNRPVPITLSAAEREQFEKLEALYGQIGTLTQVEGLCLEVTFYDPEGLRPLSKLMRFNTFPGMLSIGDENTGRPGYLHHLVGLTKLRKLSGSVSAATDEAKVTVGLKEAEWMQEHWPLLKFDFIFPHCRTFQDVTRWLKD</sequence>
<dbReference type="OrthoDB" id="2424412at2759"/>
<protein>
    <recommendedName>
        <fullName evidence="3">F-box protein</fullName>
    </recommendedName>
</protein>
<comment type="caution">
    <text evidence="1">The sequence shown here is derived from an EMBL/GenBank/DDBJ whole genome shotgun (WGS) entry which is preliminary data.</text>
</comment>
<evidence type="ECO:0008006" key="3">
    <source>
        <dbReference type="Google" id="ProtNLM"/>
    </source>
</evidence>
<reference evidence="1" key="1">
    <citation type="journal article" date="2020" name="Fungal Divers.">
        <title>Resolving the Mortierellaceae phylogeny through synthesis of multi-gene phylogenetics and phylogenomics.</title>
        <authorList>
            <person name="Vandepol N."/>
            <person name="Liber J."/>
            <person name="Desiro A."/>
            <person name="Na H."/>
            <person name="Kennedy M."/>
            <person name="Barry K."/>
            <person name="Grigoriev I.V."/>
            <person name="Miller A.N."/>
            <person name="O'Donnell K."/>
            <person name="Stajich J.E."/>
            <person name="Bonito G."/>
        </authorList>
    </citation>
    <scope>NUCLEOTIDE SEQUENCE</scope>
    <source>
        <strain evidence="1">NRRL 6426</strain>
    </source>
</reference>
<keyword evidence="2" id="KW-1185">Reference proteome</keyword>
<accession>A0A9P5S9Y2</accession>
<proteinExistence type="predicted"/>